<name>A0A934TKS3_9RHOB</name>
<feature type="signal peptide" evidence="1">
    <location>
        <begin position="1"/>
        <end position="22"/>
    </location>
</feature>
<gene>
    <name evidence="2" type="ORF">CCR87_08520</name>
</gene>
<comment type="caution">
    <text evidence="2">The sequence shown here is derived from an EMBL/GenBank/DDBJ whole genome shotgun (WGS) entry which is preliminary data.</text>
</comment>
<proteinExistence type="predicted"/>
<reference evidence="2" key="2">
    <citation type="journal article" date="2020" name="Microorganisms">
        <title>Osmotic Adaptation and Compatible Solute Biosynthesis of Phototrophic Bacteria as Revealed from Genome Analyses.</title>
        <authorList>
            <person name="Imhoff J.F."/>
            <person name="Rahn T."/>
            <person name="Kunzel S."/>
            <person name="Keller A."/>
            <person name="Neulinger S.C."/>
        </authorList>
    </citation>
    <scope>NUCLEOTIDE SEQUENCE</scope>
    <source>
        <strain evidence="2">LMG 28126</strain>
    </source>
</reference>
<evidence type="ECO:0000313" key="2">
    <source>
        <dbReference type="EMBL" id="MBK5927369.1"/>
    </source>
</evidence>
<dbReference type="AlphaFoldDB" id="A0A934TKS3"/>
<keyword evidence="1" id="KW-0732">Signal</keyword>
<reference evidence="2" key="1">
    <citation type="submission" date="2017-05" db="EMBL/GenBank/DDBJ databases">
        <authorList>
            <person name="Imhoff J.F."/>
            <person name="Rahn T."/>
            <person name="Kuenzel S."/>
            <person name="Neulinger S.C."/>
        </authorList>
    </citation>
    <scope>NUCLEOTIDE SEQUENCE</scope>
    <source>
        <strain evidence="2">LMG 28126</strain>
    </source>
</reference>
<dbReference type="Proteomes" id="UP000706333">
    <property type="component" value="Unassembled WGS sequence"/>
</dbReference>
<dbReference type="RefSeq" id="WP_201157128.1">
    <property type="nucleotide sequence ID" value="NZ_NHSD01000240.1"/>
</dbReference>
<evidence type="ECO:0000256" key="1">
    <source>
        <dbReference type="SAM" id="SignalP"/>
    </source>
</evidence>
<keyword evidence="3" id="KW-1185">Reference proteome</keyword>
<organism evidence="2 3">
    <name type="scientific">Rhodobaculum claviforme</name>
    <dbReference type="NCBI Taxonomy" id="1549854"/>
    <lineage>
        <taxon>Bacteria</taxon>
        <taxon>Pseudomonadati</taxon>
        <taxon>Pseudomonadota</taxon>
        <taxon>Alphaproteobacteria</taxon>
        <taxon>Rhodobacterales</taxon>
        <taxon>Paracoccaceae</taxon>
        <taxon>Rhodobaculum</taxon>
    </lineage>
</organism>
<sequence length="528" mass="57173">MMMRLCAPIAWTLALVAAGATADTPPMPRPDAPVADEPVQARTVTLEAAAMTHDPVLMRWRAEIAPAPGSADLPVLAPAASGSEVRQLRTWVAQGSAAGLGGVFYDNRDRGHSRLDLRRFPQITHVAYDESLRARGDDRSLAHRFLFPGPVLGNASLAVTQGVTARSLPRLAMTSPGGPMAAATGYMRNHLYVYPGHRDVRDGVDVLPAMLPYFVISYGSSGSDQPVLDTLALSLASLRPATRARLEEERLLAPALVMLLRRSLQGAPEYLSPAAHPAAIERNRLRPGVAMAAAQAMTPDTIPPLVQLRVLEDGFAADAGLARRSEVLFDTPAAVARLWRGWEGRREMVVSTAATRDPNDRPLEVHWIVVSGDPDKVRIEPLDPAGRRARVVVDWHDTPFVPRHGGLERARVEIAVIAWNGAQYSAPSFVTVAFPSHQRRVYEDGGADGPRLVSVDYDAEARGGTFDPLLWWRAPWTDTAIRDDLGRLIGWRRTGRDGTSRVVTASVAGGYTMAAGEDGLPALRFEAP</sequence>
<dbReference type="EMBL" id="NHSD01000240">
    <property type="protein sequence ID" value="MBK5927369.1"/>
    <property type="molecule type" value="Genomic_DNA"/>
</dbReference>
<feature type="chain" id="PRO_5037550386" evidence="1">
    <location>
        <begin position="23"/>
        <end position="528"/>
    </location>
</feature>
<accession>A0A934TKS3</accession>
<evidence type="ECO:0000313" key="3">
    <source>
        <dbReference type="Proteomes" id="UP000706333"/>
    </source>
</evidence>
<protein>
    <submittedName>
        <fullName evidence="2">Uncharacterized protein</fullName>
    </submittedName>
</protein>